<dbReference type="PANTHER" id="PTHR13145:SF7">
    <property type="entry name" value="RING-CH-TYPE DOMAIN-CONTAINING PROTEIN"/>
    <property type="match status" value="1"/>
</dbReference>
<dbReference type="SUPFAM" id="SSF57850">
    <property type="entry name" value="RING/U-box"/>
    <property type="match status" value="1"/>
</dbReference>
<dbReference type="SMART" id="SM00744">
    <property type="entry name" value="RINGv"/>
    <property type="match status" value="1"/>
</dbReference>
<dbReference type="InterPro" id="IPR011016">
    <property type="entry name" value="Znf_RING-CH"/>
</dbReference>
<evidence type="ECO:0000313" key="6">
    <source>
        <dbReference type="Proteomes" id="UP000694864"/>
    </source>
</evidence>
<evidence type="ECO:0000256" key="1">
    <source>
        <dbReference type="ARBA" id="ARBA00022723"/>
    </source>
</evidence>
<keyword evidence="2" id="KW-0863">Zinc-finger</keyword>
<dbReference type="Proteomes" id="UP000694864">
    <property type="component" value="Chromosome 15"/>
</dbReference>
<dbReference type="PANTHER" id="PTHR13145">
    <property type="entry name" value="SSM4 PROTEIN"/>
    <property type="match status" value="1"/>
</dbReference>
<reference evidence="6" key="1">
    <citation type="journal article" date="2014" name="Nat. Commun.">
        <title>The emerging biofuel crop Camelina sativa retains a highly undifferentiated hexaploid genome structure.</title>
        <authorList>
            <person name="Kagale S."/>
            <person name="Koh C."/>
            <person name="Nixon J."/>
            <person name="Bollina V."/>
            <person name="Clarke W.E."/>
            <person name="Tuteja R."/>
            <person name="Spillane C."/>
            <person name="Robinson S.J."/>
            <person name="Links M.G."/>
            <person name="Clarke C."/>
            <person name="Higgins E.E."/>
            <person name="Huebert T."/>
            <person name="Sharpe A.G."/>
            <person name="Parkin I.A."/>
        </authorList>
    </citation>
    <scope>NUCLEOTIDE SEQUENCE [LARGE SCALE GENOMIC DNA]</scope>
    <source>
        <strain evidence="6">cv. DH55</strain>
    </source>
</reference>
<dbReference type="RefSeq" id="XP_019092158.1">
    <property type="nucleotide sequence ID" value="XM_019236613.1"/>
</dbReference>
<evidence type="ECO:0000256" key="2">
    <source>
        <dbReference type="ARBA" id="ARBA00022771"/>
    </source>
</evidence>
<keyword evidence="1" id="KW-0479">Metal-binding</keyword>
<evidence type="ECO:0000256" key="4">
    <source>
        <dbReference type="SAM" id="MobiDB-lite"/>
    </source>
</evidence>
<dbReference type="PROSITE" id="PS51292">
    <property type="entry name" value="ZF_RING_CH"/>
    <property type="match status" value="1"/>
</dbReference>
<reference evidence="7" key="2">
    <citation type="submission" date="2025-08" db="UniProtKB">
        <authorList>
            <consortium name="RefSeq"/>
        </authorList>
    </citation>
    <scope>IDENTIFICATION</scope>
    <source>
        <tissue evidence="7">Leaf</tissue>
    </source>
</reference>
<evidence type="ECO:0000313" key="7">
    <source>
        <dbReference type="RefSeq" id="XP_019092158.1"/>
    </source>
</evidence>
<feature type="domain" description="RING-CH-type" evidence="5">
    <location>
        <begin position="20"/>
        <end position="81"/>
    </location>
</feature>
<name>A0ABM1QZH0_CAMSA</name>
<keyword evidence="6" id="KW-1185">Reference proteome</keyword>
<dbReference type="InterPro" id="IPR013083">
    <property type="entry name" value="Znf_RING/FYVE/PHD"/>
</dbReference>
<keyword evidence="3" id="KW-0862">Zinc</keyword>
<gene>
    <name evidence="7" type="primary">LOC109129053</name>
</gene>
<dbReference type="Gene3D" id="3.30.40.10">
    <property type="entry name" value="Zinc/RING finger domain, C3HC4 (zinc finger)"/>
    <property type="match status" value="1"/>
</dbReference>
<feature type="region of interest" description="Disordered" evidence="4">
    <location>
        <begin position="1"/>
        <end position="21"/>
    </location>
</feature>
<dbReference type="GeneID" id="109129053"/>
<protein>
    <submittedName>
        <fullName evidence="7">Probable E3 ubiquitin ligase SUD1</fullName>
    </submittedName>
</protein>
<evidence type="ECO:0000259" key="5">
    <source>
        <dbReference type="PROSITE" id="PS51292"/>
    </source>
</evidence>
<accession>A0ABM1QZH0</accession>
<proteinExistence type="predicted"/>
<evidence type="ECO:0000256" key="3">
    <source>
        <dbReference type="ARBA" id="ARBA00022833"/>
    </source>
</evidence>
<dbReference type="Pfam" id="PF12906">
    <property type="entry name" value="RINGv"/>
    <property type="match status" value="1"/>
</dbReference>
<sequence length="167" mass="19456">MDVSPAICDQNVPAEDTEENEEDDEDLCRICRSPEEPGNPLRYPCLCRGSIKYVHQNCLHLWLNRRGHKKCEVCGRSYSFVPVYSENAPERLSFNEFVTGVLLRAVRYLKLVVPWILVILFNTYCNSLHPLGRAFAADFQNPYDRVFHDHCHYSKDRGRRSHSHEIC</sequence>
<organism evidence="6 7">
    <name type="scientific">Camelina sativa</name>
    <name type="common">False flax</name>
    <name type="synonym">Myagrum sativum</name>
    <dbReference type="NCBI Taxonomy" id="90675"/>
    <lineage>
        <taxon>Eukaryota</taxon>
        <taxon>Viridiplantae</taxon>
        <taxon>Streptophyta</taxon>
        <taxon>Embryophyta</taxon>
        <taxon>Tracheophyta</taxon>
        <taxon>Spermatophyta</taxon>
        <taxon>Magnoliopsida</taxon>
        <taxon>eudicotyledons</taxon>
        <taxon>Gunneridae</taxon>
        <taxon>Pentapetalae</taxon>
        <taxon>rosids</taxon>
        <taxon>malvids</taxon>
        <taxon>Brassicales</taxon>
        <taxon>Brassicaceae</taxon>
        <taxon>Camelineae</taxon>
        <taxon>Camelina</taxon>
    </lineage>
</organism>